<organism evidence="1 2">
    <name type="scientific">Gossypium arboreum</name>
    <name type="common">Tree cotton</name>
    <name type="synonym">Gossypium nanking</name>
    <dbReference type="NCBI Taxonomy" id="29729"/>
    <lineage>
        <taxon>Eukaryota</taxon>
        <taxon>Viridiplantae</taxon>
        <taxon>Streptophyta</taxon>
        <taxon>Embryophyta</taxon>
        <taxon>Tracheophyta</taxon>
        <taxon>Spermatophyta</taxon>
        <taxon>Magnoliopsida</taxon>
        <taxon>eudicotyledons</taxon>
        <taxon>Gunneridae</taxon>
        <taxon>Pentapetalae</taxon>
        <taxon>rosids</taxon>
        <taxon>malvids</taxon>
        <taxon>Malvales</taxon>
        <taxon>Malvaceae</taxon>
        <taxon>Malvoideae</taxon>
        <taxon>Gossypium</taxon>
    </lineage>
</organism>
<dbReference type="Proteomes" id="UP000032142">
    <property type="component" value="Unassembled WGS sequence"/>
</dbReference>
<protein>
    <submittedName>
        <fullName evidence="1">Uncharacterized protein</fullName>
    </submittedName>
</protein>
<reference evidence="2" key="1">
    <citation type="submission" date="2014-09" db="EMBL/GenBank/DDBJ databases">
        <authorList>
            <person name="Mudge J."/>
            <person name="Ramaraj T."/>
            <person name="Lindquist I.E."/>
            <person name="Bharti A.K."/>
            <person name="Sundararajan A."/>
            <person name="Cameron C.T."/>
            <person name="Woodward J.E."/>
            <person name="May G.D."/>
            <person name="Brubaker C."/>
            <person name="Broadhvest J."/>
            <person name="Wilkins T.A."/>
        </authorList>
    </citation>
    <scope>NUCLEOTIDE SEQUENCE</scope>
    <source>
        <strain evidence="2">cv. AKA8401</strain>
    </source>
</reference>
<dbReference type="EMBL" id="KN414738">
    <property type="protein sequence ID" value="KHG20057.1"/>
    <property type="molecule type" value="Genomic_DNA"/>
</dbReference>
<dbReference type="AlphaFoldDB" id="A0A0B0P574"/>
<gene>
    <name evidence="1" type="ORF">F383_25565</name>
</gene>
<proteinExistence type="predicted"/>
<name>A0A0B0P574_GOSAR</name>
<evidence type="ECO:0000313" key="2">
    <source>
        <dbReference type="Proteomes" id="UP000032142"/>
    </source>
</evidence>
<accession>A0A0B0P574</accession>
<keyword evidence="2" id="KW-1185">Reference proteome</keyword>
<evidence type="ECO:0000313" key="1">
    <source>
        <dbReference type="EMBL" id="KHG20057.1"/>
    </source>
</evidence>
<sequence>MRASVGPCWTWHWHKT</sequence>